<dbReference type="SUPFAM" id="SSF52283">
    <property type="entry name" value="Formate/glycerate dehydrogenase catalytic domain-like"/>
    <property type="match status" value="1"/>
</dbReference>
<name>A0ABR7F6M5_9FIRM</name>
<dbReference type="PANTHER" id="PTHR10996:SF178">
    <property type="entry name" value="2-HYDROXYACID DEHYDROGENASE YGL185C-RELATED"/>
    <property type="match status" value="1"/>
</dbReference>
<feature type="domain" description="D-isomer specific 2-hydroxyacid dehydrogenase catalytic" evidence="5">
    <location>
        <begin position="5"/>
        <end position="310"/>
    </location>
</feature>
<dbReference type="Pfam" id="PF00389">
    <property type="entry name" value="2-Hacid_dh"/>
    <property type="match status" value="1"/>
</dbReference>
<evidence type="ECO:0000256" key="4">
    <source>
        <dbReference type="RuleBase" id="RU003719"/>
    </source>
</evidence>
<dbReference type="InterPro" id="IPR036291">
    <property type="entry name" value="NAD(P)-bd_dom_sf"/>
</dbReference>
<evidence type="ECO:0000313" key="8">
    <source>
        <dbReference type="Proteomes" id="UP000597877"/>
    </source>
</evidence>
<feature type="domain" description="D-isomer specific 2-hydroxyacid dehydrogenase NAD-binding" evidence="6">
    <location>
        <begin position="109"/>
        <end position="285"/>
    </location>
</feature>
<proteinExistence type="inferred from homology"/>
<dbReference type="InterPro" id="IPR029753">
    <property type="entry name" value="D-isomer_DH_CS"/>
</dbReference>
<evidence type="ECO:0000259" key="6">
    <source>
        <dbReference type="Pfam" id="PF02826"/>
    </source>
</evidence>
<dbReference type="RefSeq" id="WP_186840681.1">
    <property type="nucleotide sequence ID" value="NZ_JACOOZ010000011.1"/>
</dbReference>
<evidence type="ECO:0000256" key="1">
    <source>
        <dbReference type="ARBA" id="ARBA00005854"/>
    </source>
</evidence>
<dbReference type="InterPro" id="IPR050223">
    <property type="entry name" value="D-isomer_2-hydroxyacid_DH"/>
</dbReference>
<dbReference type="CDD" id="cd12175">
    <property type="entry name" value="2-Hacid_dh_11"/>
    <property type="match status" value="1"/>
</dbReference>
<evidence type="ECO:0000256" key="2">
    <source>
        <dbReference type="ARBA" id="ARBA00023002"/>
    </source>
</evidence>
<reference evidence="7 8" key="1">
    <citation type="submission" date="2020-08" db="EMBL/GenBank/DDBJ databases">
        <title>Genome public.</title>
        <authorList>
            <person name="Liu C."/>
            <person name="Sun Q."/>
        </authorList>
    </citation>
    <scope>NUCLEOTIDE SEQUENCE [LARGE SCALE GENOMIC DNA]</scope>
    <source>
        <strain evidence="7 8">BX4</strain>
    </source>
</reference>
<dbReference type="InterPro" id="IPR006139">
    <property type="entry name" value="D-isomer_2_OHA_DH_cat_dom"/>
</dbReference>
<comment type="similarity">
    <text evidence="1 4">Belongs to the D-isomer specific 2-hydroxyacid dehydrogenase family.</text>
</comment>
<dbReference type="PROSITE" id="PS00671">
    <property type="entry name" value="D_2_HYDROXYACID_DH_3"/>
    <property type="match status" value="1"/>
</dbReference>
<dbReference type="PROSITE" id="PS00670">
    <property type="entry name" value="D_2_HYDROXYACID_DH_2"/>
    <property type="match status" value="1"/>
</dbReference>
<dbReference type="Gene3D" id="3.40.50.720">
    <property type="entry name" value="NAD(P)-binding Rossmann-like Domain"/>
    <property type="match status" value="2"/>
</dbReference>
<dbReference type="Pfam" id="PF02826">
    <property type="entry name" value="2-Hacid_dh_C"/>
    <property type="match status" value="1"/>
</dbReference>
<evidence type="ECO:0000259" key="5">
    <source>
        <dbReference type="Pfam" id="PF00389"/>
    </source>
</evidence>
<keyword evidence="3" id="KW-0520">NAD</keyword>
<keyword evidence="2 4" id="KW-0560">Oxidoreductase</keyword>
<gene>
    <name evidence="7" type="ORF">H8S00_12880</name>
</gene>
<comment type="caution">
    <text evidence="7">The sequence shown here is derived from an EMBL/GenBank/DDBJ whole genome shotgun (WGS) entry which is preliminary data.</text>
</comment>
<protein>
    <submittedName>
        <fullName evidence="7">Hydroxyacid dehydrogenase</fullName>
    </submittedName>
</protein>
<evidence type="ECO:0000256" key="3">
    <source>
        <dbReference type="ARBA" id="ARBA00023027"/>
    </source>
</evidence>
<sequence length="321" mass="35984">MKILLTNHYDGKPAEIIKSVVPDGFELEMLESVSQQELEDKVKYADYLLVSGRLRINRKVLGNAVDIKMIQRTGVGLDTIDLDYIKKNNIPLYVNKGVNAQSVAEHTILLMLATLRNLVEINENTKNGIWKKQAQGVCTYELSGKTVGLIGMGAIGRKVAEMLKVFGAKALYNDVLQMKEEDEVRLGITYCTIKEIIEKSDIISLHCPLTTETKHIIDNRAVNKMKNGVILINTARGGLIDEIALVNGIKSGKIAGVGIDVYEREPVENNELLQLKKVITTPHIGGVTYDSFYQMMHDAMRNIEMFDKGQLQEIENSRYIF</sequence>
<dbReference type="Proteomes" id="UP000597877">
    <property type="component" value="Unassembled WGS sequence"/>
</dbReference>
<dbReference type="SUPFAM" id="SSF51735">
    <property type="entry name" value="NAD(P)-binding Rossmann-fold domains"/>
    <property type="match status" value="1"/>
</dbReference>
<dbReference type="PANTHER" id="PTHR10996">
    <property type="entry name" value="2-HYDROXYACID DEHYDROGENASE-RELATED"/>
    <property type="match status" value="1"/>
</dbReference>
<accession>A0ABR7F6M5</accession>
<keyword evidence="8" id="KW-1185">Reference proteome</keyword>
<evidence type="ECO:0000313" key="7">
    <source>
        <dbReference type="EMBL" id="MBC5668862.1"/>
    </source>
</evidence>
<dbReference type="InterPro" id="IPR006140">
    <property type="entry name" value="D-isomer_DH_NAD-bd"/>
</dbReference>
<dbReference type="EMBL" id="JACOOZ010000011">
    <property type="protein sequence ID" value="MBC5668862.1"/>
    <property type="molecule type" value="Genomic_DNA"/>
</dbReference>
<organism evidence="7 8">
    <name type="scientific">Eubacterium segne</name>
    <dbReference type="NCBI Taxonomy" id="2763045"/>
    <lineage>
        <taxon>Bacteria</taxon>
        <taxon>Bacillati</taxon>
        <taxon>Bacillota</taxon>
        <taxon>Clostridia</taxon>
        <taxon>Eubacteriales</taxon>
        <taxon>Eubacteriaceae</taxon>
        <taxon>Eubacterium</taxon>
    </lineage>
</organism>